<dbReference type="EMBL" id="BSST01000001">
    <property type="protein sequence ID" value="GLX80421.1"/>
    <property type="molecule type" value="Genomic_DNA"/>
</dbReference>
<dbReference type="Proteomes" id="UP001157186">
    <property type="component" value="Unassembled WGS sequence"/>
</dbReference>
<keyword evidence="2" id="KW-1185">Reference proteome</keyword>
<name>A0ABQ6H1X4_9GAMM</name>
<dbReference type="Pfam" id="PF05768">
    <property type="entry name" value="Glrx-like"/>
    <property type="match status" value="1"/>
</dbReference>
<proteinExistence type="predicted"/>
<protein>
    <submittedName>
        <fullName evidence="1">Thioredoxin family protein</fullName>
    </submittedName>
</protein>
<dbReference type="Gene3D" id="3.40.30.10">
    <property type="entry name" value="Glutaredoxin"/>
    <property type="match status" value="1"/>
</dbReference>
<evidence type="ECO:0000313" key="1">
    <source>
        <dbReference type="EMBL" id="GLX80421.1"/>
    </source>
</evidence>
<accession>A0ABQ6H1X4</accession>
<dbReference type="InterPro" id="IPR036249">
    <property type="entry name" value="Thioredoxin-like_sf"/>
</dbReference>
<dbReference type="InterPro" id="IPR008554">
    <property type="entry name" value="Glutaredoxin-like"/>
</dbReference>
<organism evidence="1 2">
    <name type="scientific">Thalassotalea insulae</name>
    <dbReference type="NCBI Taxonomy" id="2056778"/>
    <lineage>
        <taxon>Bacteria</taxon>
        <taxon>Pseudomonadati</taxon>
        <taxon>Pseudomonadota</taxon>
        <taxon>Gammaproteobacteria</taxon>
        <taxon>Alteromonadales</taxon>
        <taxon>Colwelliaceae</taxon>
        <taxon>Thalassotalea</taxon>
    </lineage>
</organism>
<evidence type="ECO:0000313" key="2">
    <source>
        <dbReference type="Proteomes" id="UP001157186"/>
    </source>
</evidence>
<comment type="caution">
    <text evidence="1">The sequence shown here is derived from an EMBL/GenBank/DDBJ whole genome shotgun (WGS) entry which is preliminary data.</text>
</comment>
<gene>
    <name evidence="1" type="ORF">tinsulaeT_37610</name>
</gene>
<reference evidence="1 2" key="1">
    <citation type="submission" date="2023-03" db="EMBL/GenBank/DDBJ databases">
        <title>Draft genome sequence of Thalassotalea insulae KCTC 62186T.</title>
        <authorList>
            <person name="Sawabe T."/>
        </authorList>
    </citation>
    <scope>NUCLEOTIDE SEQUENCE [LARGE SCALE GENOMIC DNA]</scope>
    <source>
        <strain evidence="1 2">KCTC 62186</strain>
    </source>
</reference>
<dbReference type="RefSeq" id="WP_284246412.1">
    <property type="nucleotide sequence ID" value="NZ_BSST01000001.1"/>
</dbReference>
<dbReference type="SUPFAM" id="SSF52833">
    <property type="entry name" value="Thioredoxin-like"/>
    <property type="match status" value="1"/>
</dbReference>
<sequence>MAQFTLYSSEGCHLCEQALVLCRQAGIEERLTVTDIVNNEHLAERYGMHIPVLERQSDNRQLFWPFSLVEIKELVG</sequence>